<dbReference type="InterPro" id="IPR011712">
    <property type="entry name" value="Sig_transdc_His_kin_sub3_dim/P"/>
</dbReference>
<keyword evidence="10" id="KW-1133">Transmembrane helix</keyword>
<comment type="caution">
    <text evidence="12">The sequence shown here is derived from an EMBL/GenBank/DDBJ whole genome shotgun (WGS) entry which is preliminary data.</text>
</comment>
<feature type="transmembrane region" description="Helical" evidence="10">
    <location>
        <begin position="67"/>
        <end position="91"/>
    </location>
</feature>
<dbReference type="Gene3D" id="3.30.565.10">
    <property type="entry name" value="Histidine kinase-like ATPase, C-terminal domain"/>
    <property type="match status" value="1"/>
</dbReference>
<keyword evidence="3" id="KW-0597">Phosphoprotein</keyword>
<keyword evidence="10" id="KW-0472">Membrane</keyword>
<keyword evidence="5" id="KW-0547">Nucleotide-binding</keyword>
<dbReference type="Pfam" id="PF07695">
    <property type="entry name" value="7TMR-DISM_7TM"/>
    <property type="match status" value="1"/>
</dbReference>
<dbReference type="InterPro" id="IPR036890">
    <property type="entry name" value="HATPase_C_sf"/>
</dbReference>
<dbReference type="PANTHER" id="PTHR24421">
    <property type="entry name" value="NITRATE/NITRITE SENSOR PROTEIN NARX-RELATED"/>
    <property type="match status" value="1"/>
</dbReference>
<evidence type="ECO:0000256" key="9">
    <source>
        <dbReference type="SAM" id="Coils"/>
    </source>
</evidence>
<gene>
    <name evidence="12" type="ORF">BLX24_15610</name>
</gene>
<evidence type="ECO:0000313" key="13">
    <source>
        <dbReference type="Proteomes" id="UP000181790"/>
    </source>
</evidence>
<keyword evidence="10" id="KW-0812">Transmembrane</keyword>
<evidence type="ECO:0000256" key="10">
    <source>
        <dbReference type="SAM" id="Phobius"/>
    </source>
</evidence>
<evidence type="ECO:0000259" key="11">
    <source>
        <dbReference type="PROSITE" id="PS50109"/>
    </source>
</evidence>
<dbReference type="OrthoDB" id="1523646at2"/>
<keyword evidence="4" id="KW-0808">Transferase</keyword>
<dbReference type="GO" id="GO:0046983">
    <property type="term" value="F:protein dimerization activity"/>
    <property type="evidence" value="ECO:0007669"/>
    <property type="project" value="InterPro"/>
</dbReference>
<dbReference type="Pfam" id="PF02518">
    <property type="entry name" value="HATPase_c"/>
    <property type="match status" value="1"/>
</dbReference>
<sequence length="454" mass="52039">MKDVWHSYSQLRVLLDGMLIMMVLYGLLSYWQQRKAIYWQYALYIVCMMVTFRLLDQDYGKVNYLPGMNYTVVFMETFAFSFYMQFAILLMNIRENDLFSFRLLRGMTGLLVVHLLLDTVLVLTHVSDTIRSEIYTLDRYLLGIGALIIVPRIIRLRHQVMVYFIVGSFFFIFACIFALSTNFFPSVFIRRPDLPFGYPVTYIELGVVAEVLCFTLGISRLNHLTELEKISVQAQLIDQLQENEKKQQKISRLRDEIARDLHDEVGSDLSAITLLSRSARKQVYEQPEQVMDTLNTIGQTSKKVLGAIRDIVWSLNSSQRTYENLTFRMREMAYSLFENTTTSLHFDFLAITPDDIIPVDQRRDIFLFYKESLHNILRHAQAANVCVSLSLTEDRLRLDIKDDGVGFSPAATRGGNGLQFLRQRADSLGGVLEITSVTGQGTSIVLACPVGIPA</sequence>
<dbReference type="InterPro" id="IPR011623">
    <property type="entry name" value="7TMR_DISM_rcpt_extracell_dom1"/>
</dbReference>
<comment type="catalytic activity">
    <reaction evidence="1">
        <text>ATP + protein L-histidine = ADP + protein N-phospho-L-histidine.</text>
        <dbReference type="EC" id="2.7.13.3"/>
    </reaction>
</comment>
<keyword evidence="8" id="KW-0902">Two-component regulatory system</keyword>
<dbReference type="EMBL" id="MORL01000007">
    <property type="protein sequence ID" value="OIN58416.1"/>
    <property type="molecule type" value="Genomic_DNA"/>
</dbReference>
<keyword evidence="9" id="KW-0175">Coiled coil</keyword>
<evidence type="ECO:0000256" key="1">
    <source>
        <dbReference type="ARBA" id="ARBA00000085"/>
    </source>
</evidence>
<evidence type="ECO:0000256" key="8">
    <source>
        <dbReference type="ARBA" id="ARBA00023012"/>
    </source>
</evidence>
<organism evidence="12 13">
    <name type="scientific">Arsenicibacter rosenii</name>
    <dbReference type="NCBI Taxonomy" id="1750698"/>
    <lineage>
        <taxon>Bacteria</taxon>
        <taxon>Pseudomonadati</taxon>
        <taxon>Bacteroidota</taxon>
        <taxon>Cytophagia</taxon>
        <taxon>Cytophagales</taxon>
        <taxon>Spirosomataceae</taxon>
        <taxon>Arsenicibacter</taxon>
    </lineage>
</organism>
<accession>A0A1S2VJN5</accession>
<keyword evidence="7" id="KW-0067">ATP-binding</keyword>
<keyword evidence="13" id="KW-1185">Reference proteome</keyword>
<dbReference type="InterPro" id="IPR003594">
    <property type="entry name" value="HATPase_dom"/>
</dbReference>
<keyword evidence="6" id="KW-0418">Kinase</keyword>
<feature type="transmembrane region" description="Helical" evidence="10">
    <location>
        <begin position="161"/>
        <end position="184"/>
    </location>
</feature>
<evidence type="ECO:0000256" key="6">
    <source>
        <dbReference type="ARBA" id="ARBA00022777"/>
    </source>
</evidence>
<evidence type="ECO:0000256" key="3">
    <source>
        <dbReference type="ARBA" id="ARBA00022553"/>
    </source>
</evidence>
<name>A0A1S2VJN5_9BACT</name>
<protein>
    <recommendedName>
        <fullName evidence="2">histidine kinase</fullName>
        <ecNumber evidence="2">2.7.13.3</ecNumber>
    </recommendedName>
</protein>
<evidence type="ECO:0000256" key="2">
    <source>
        <dbReference type="ARBA" id="ARBA00012438"/>
    </source>
</evidence>
<dbReference type="GO" id="GO:0005524">
    <property type="term" value="F:ATP binding"/>
    <property type="evidence" value="ECO:0007669"/>
    <property type="project" value="UniProtKB-KW"/>
</dbReference>
<feature type="coiled-coil region" evidence="9">
    <location>
        <begin position="236"/>
        <end position="263"/>
    </location>
</feature>
<dbReference type="CDD" id="cd16917">
    <property type="entry name" value="HATPase_UhpB-NarQ-NarX-like"/>
    <property type="match status" value="1"/>
</dbReference>
<evidence type="ECO:0000256" key="4">
    <source>
        <dbReference type="ARBA" id="ARBA00022679"/>
    </source>
</evidence>
<dbReference type="InterPro" id="IPR050482">
    <property type="entry name" value="Sensor_HK_TwoCompSys"/>
</dbReference>
<dbReference type="EC" id="2.7.13.3" evidence="2"/>
<evidence type="ECO:0000256" key="5">
    <source>
        <dbReference type="ARBA" id="ARBA00022741"/>
    </source>
</evidence>
<feature type="transmembrane region" description="Helical" evidence="10">
    <location>
        <begin position="38"/>
        <end position="55"/>
    </location>
</feature>
<proteinExistence type="predicted"/>
<dbReference type="InterPro" id="IPR005467">
    <property type="entry name" value="His_kinase_dom"/>
</dbReference>
<dbReference type="SUPFAM" id="SSF55874">
    <property type="entry name" value="ATPase domain of HSP90 chaperone/DNA topoisomerase II/histidine kinase"/>
    <property type="match status" value="1"/>
</dbReference>
<evidence type="ECO:0000256" key="7">
    <source>
        <dbReference type="ARBA" id="ARBA00022840"/>
    </source>
</evidence>
<feature type="domain" description="Histidine kinase" evidence="11">
    <location>
        <begin position="260"/>
        <end position="452"/>
    </location>
</feature>
<dbReference type="Pfam" id="PF07730">
    <property type="entry name" value="HisKA_3"/>
    <property type="match status" value="1"/>
</dbReference>
<feature type="transmembrane region" description="Helical" evidence="10">
    <location>
        <begin position="12"/>
        <end position="31"/>
    </location>
</feature>
<reference evidence="12 13" key="1">
    <citation type="submission" date="2016-10" db="EMBL/GenBank/DDBJ databases">
        <title>Arsenicibacter rosenii gen. nov., sp. nov., an efficient arsenic-methylating bacterium isolated from an arsenic-contaminated paddy soil.</title>
        <authorList>
            <person name="Huang K."/>
        </authorList>
    </citation>
    <scope>NUCLEOTIDE SEQUENCE [LARGE SCALE GENOMIC DNA]</scope>
    <source>
        <strain evidence="12 13">SM-1</strain>
    </source>
</reference>
<dbReference type="GO" id="GO:0000155">
    <property type="term" value="F:phosphorelay sensor kinase activity"/>
    <property type="evidence" value="ECO:0007669"/>
    <property type="project" value="InterPro"/>
</dbReference>
<dbReference type="RefSeq" id="WP_071504088.1">
    <property type="nucleotide sequence ID" value="NZ_MORL01000007.1"/>
</dbReference>
<dbReference type="PANTHER" id="PTHR24421:SF10">
    <property type="entry name" value="NITRATE_NITRITE SENSOR PROTEIN NARQ"/>
    <property type="match status" value="1"/>
</dbReference>
<dbReference type="AlphaFoldDB" id="A0A1S2VJN5"/>
<evidence type="ECO:0000313" key="12">
    <source>
        <dbReference type="EMBL" id="OIN58416.1"/>
    </source>
</evidence>
<dbReference type="GO" id="GO:0016020">
    <property type="term" value="C:membrane"/>
    <property type="evidence" value="ECO:0007669"/>
    <property type="project" value="InterPro"/>
</dbReference>
<dbReference type="Proteomes" id="UP000181790">
    <property type="component" value="Unassembled WGS sequence"/>
</dbReference>
<dbReference type="PROSITE" id="PS50109">
    <property type="entry name" value="HIS_KIN"/>
    <property type="match status" value="1"/>
</dbReference>
<dbReference type="Gene3D" id="1.20.5.1930">
    <property type="match status" value="1"/>
</dbReference>
<feature type="transmembrane region" description="Helical" evidence="10">
    <location>
        <begin position="103"/>
        <end position="125"/>
    </location>
</feature>